<gene>
    <name evidence="1" type="ORF">CSSPTR1EN2_LOCUS16629</name>
</gene>
<accession>A0ABP0UJG4</accession>
<evidence type="ECO:0000313" key="2">
    <source>
        <dbReference type="Proteomes" id="UP001497512"/>
    </source>
</evidence>
<organism evidence="1 2">
    <name type="scientific">Sphagnum troendelagicum</name>
    <dbReference type="NCBI Taxonomy" id="128251"/>
    <lineage>
        <taxon>Eukaryota</taxon>
        <taxon>Viridiplantae</taxon>
        <taxon>Streptophyta</taxon>
        <taxon>Embryophyta</taxon>
        <taxon>Bryophyta</taxon>
        <taxon>Sphagnophytina</taxon>
        <taxon>Sphagnopsida</taxon>
        <taxon>Sphagnales</taxon>
        <taxon>Sphagnaceae</taxon>
        <taxon>Sphagnum</taxon>
    </lineage>
</organism>
<dbReference type="Proteomes" id="UP001497512">
    <property type="component" value="Chromosome 4"/>
</dbReference>
<protein>
    <submittedName>
        <fullName evidence="1">Uncharacterized protein</fullName>
    </submittedName>
</protein>
<dbReference type="PANTHER" id="PTHR37067">
    <property type="entry name" value="PX DOMAIN-CONTAINING PROTEIN"/>
    <property type="match status" value="1"/>
</dbReference>
<keyword evidence="2" id="KW-1185">Reference proteome</keyword>
<name>A0ABP0UJG4_9BRYO</name>
<dbReference type="EMBL" id="OZ019896">
    <property type="protein sequence ID" value="CAK9223032.1"/>
    <property type="molecule type" value="Genomic_DNA"/>
</dbReference>
<evidence type="ECO:0000313" key="1">
    <source>
        <dbReference type="EMBL" id="CAK9223032.1"/>
    </source>
</evidence>
<proteinExistence type="predicted"/>
<sequence length="344" mass="38398">MAQSPAHRQRCMPLPLLTLPQVSVLIDKDIVDVIIGEMMFHPEDMDGITRARLLESFVSTLDSSEDAADAGNVSWYAITVTNNKQFQLVVQYLVAGLSFRQVTQVIMETKECIAELLRQCWAFSVVLDMAIHMATSYCDVRIRICHKSIVHDFHLLSIPVHELHTGEIIFNTFAKVMDALFLDWRETIIGASSDGKKKMTGRHQGVIMQIHRVAKSGFMRVEHGTLLCNQHHTLKRLVLEINNKVGIVGIFTEAQRGAIDEATHQLSDLGDYAVAFATVSGFMEDLGMFVKDRLSTMDSEHRDTLLQLSASAILELVDGITAIVVVRTEDNEAYINAGPDVLPH</sequence>
<reference evidence="1" key="1">
    <citation type="submission" date="2024-02" db="EMBL/GenBank/DDBJ databases">
        <authorList>
            <consortium name="ELIXIR-Norway"/>
            <consortium name="Elixir Norway"/>
        </authorList>
    </citation>
    <scope>NUCLEOTIDE SEQUENCE</scope>
</reference>
<dbReference type="PANTHER" id="PTHR37067:SF3">
    <property type="entry name" value="PX DOMAIN-CONTAINING PROTEIN"/>
    <property type="match status" value="1"/>
</dbReference>